<evidence type="ECO:0000313" key="4">
    <source>
        <dbReference type="Proteomes" id="UP000546701"/>
    </source>
</evidence>
<dbReference type="PROSITE" id="PS50404">
    <property type="entry name" value="GST_NTER"/>
    <property type="match status" value="1"/>
</dbReference>
<dbReference type="Gene3D" id="3.40.30.10">
    <property type="entry name" value="Glutaredoxin"/>
    <property type="match status" value="1"/>
</dbReference>
<dbReference type="SFLD" id="SFLDG00358">
    <property type="entry name" value="Main_(cytGST)"/>
    <property type="match status" value="1"/>
</dbReference>
<keyword evidence="3" id="KW-0808">Transferase</keyword>
<dbReference type="InterPro" id="IPR004045">
    <property type="entry name" value="Glutathione_S-Trfase_N"/>
</dbReference>
<dbReference type="OrthoDB" id="9782992at2"/>
<feature type="domain" description="GST C-terminal" evidence="2">
    <location>
        <begin position="82"/>
        <end position="212"/>
    </location>
</feature>
<keyword evidence="4" id="KW-1185">Reference proteome</keyword>
<evidence type="ECO:0000259" key="2">
    <source>
        <dbReference type="PROSITE" id="PS50405"/>
    </source>
</evidence>
<proteinExistence type="predicted"/>
<dbReference type="Proteomes" id="UP000546701">
    <property type="component" value="Unassembled WGS sequence"/>
</dbReference>
<gene>
    <name evidence="3" type="ORF">FHS99_003085</name>
</gene>
<dbReference type="InterPro" id="IPR036249">
    <property type="entry name" value="Thioredoxin-like_sf"/>
</dbReference>
<dbReference type="InterPro" id="IPR036282">
    <property type="entry name" value="Glutathione-S-Trfase_C_sf"/>
</dbReference>
<accession>A0A7W9BUX6</accession>
<name>A0A7W9BUX6_9SPHN</name>
<dbReference type="Pfam" id="PF14497">
    <property type="entry name" value="GST_C_3"/>
    <property type="match status" value="1"/>
</dbReference>
<dbReference type="Gene3D" id="1.20.1050.10">
    <property type="match status" value="1"/>
</dbReference>
<reference evidence="3 4" key="1">
    <citation type="submission" date="2020-08" db="EMBL/GenBank/DDBJ databases">
        <title>Genomic Encyclopedia of Type Strains, Phase IV (KMG-IV): sequencing the most valuable type-strain genomes for metagenomic binning, comparative biology and taxonomic classification.</title>
        <authorList>
            <person name="Goeker M."/>
        </authorList>
    </citation>
    <scope>NUCLEOTIDE SEQUENCE [LARGE SCALE GENOMIC DNA]</scope>
    <source>
        <strain evidence="3 4">DSM 103336</strain>
    </source>
</reference>
<feature type="domain" description="GST N-terminal" evidence="1">
    <location>
        <begin position="1"/>
        <end position="77"/>
    </location>
</feature>
<protein>
    <submittedName>
        <fullName evidence="3">Glutathione S-transferase</fullName>
        <ecNumber evidence="3">2.5.1.18</ecNumber>
    </submittedName>
</protein>
<dbReference type="PROSITE" id="PS50405">
    <property type="entry name" value="GST_CTER"/>
    <property type="match status" value="1"/>
</dbReference>
<evidence type="ECO:0000313" key="3">
    <source>
        <dbReference type="EMBL" id="MBB5730582.1"/>
    </source>
</evidence>
<dbReference type="SUPFAM" id="SSF52833">
    <property type="entry name" value="Thioredoxin-like"/>
    <property type="match status" value="1"/>
</dbReference>
<sequence length="212" mass="22880">MILYGSSFSPFVRKVLAFAAEKGVAIDLHRVARGSDDPAFREANPLGKMPALRDGDYLLADSSAIVAYIEALHPEPALIPVEPRARGTAMFWDEFGDAEMFDAIRPLFFNRVVSPRFEGKPGDLAAADASEADVVPGVLAYLEARIPESLFLVEDRITLADLAVVSPLVNLEHAGGTLDGFPRIAAYKAAILARPSFAGLLEKERALLARMG</sequence>
<organism evidence="3 4">
    <name type="scientific">Sphingomonas prati</name>
    <dbReference type="NCBI Taxonomy" id="1843237"/>
    <lineage>
        <taxon>Bacteria</taxon>
        <taxon>Pseudomonadati</taxon>
        <taxon>Pseudomonadota</taxon>
        <taxon>Alphaproteobacteria</taxon>
        <taxon>Sphingomonadales</taxon>
        <taxon>Sphingomonadaceae</taxon>
        <taxon>Sphingomonas</taxon>
    </lineage>
</organism>
<comment type="caution">
    <text evidence="3">The sequence shown here is derived from an EMBL/GenBank/DDBJ whole genome shotgun (WGS) entry which is preliminary data.</text>
</comment>
<dbReference type="CDD" id="cd00299">
    <property type="entry name" value="GST_C_family"/>
    <property type="match status" value="1"/>
</dbReference>
<dbReference type="EC" id="2.5.1.18" evidence="3"/>
<dbReference type="CDD" id="cd00570">
    <property type="entry name" value="GST_N_family"/>
    <property type="match status" value="1"/>
</dbReference>
<dbReference type="GO" id="GO:0004364">
    <property type="term" value="F:glutathione transferase activity"/>
    <property type="evidence" value="ECO:0007669"/>
    <property type="project" value="UniProtKB-EC"/>
</dbReference>
<dbReference type="AlphaFoldDB" id="A0A7W9BUX6"/>
<dbReference type="EMBL" id="JACIJR010000007">
    <property type="protein sequence ID" value="MBB5730582.1"/>
    <property type="molecule type" value="Genomic_DNA"/>
</dbReference>
<dbReference type="SFLD" id="SFLDS00019">
    <property type="entry name" value="Glutathione_Transferase_(cytos"/>
    <property type="match status" value="1"/>
</dbReference>
<dbReference type="PANTHER" id="PTHR44051:SF8">
    <property type="entry name" value="GLUTATHIONE S-TRANSFERASE GSTA"/>
    <property type="match status" value="1"/>
</dbReference>
<dbReference type="PANTHER" id="PTHR44051">
    <property type="entry name" value="GLUTATHIONE S-TRANSFERASE-RELATED"/>
    <property type="match status" value="1"/>
</dbReference>
<evidence type="ECO:0000259" key="1">
    <source>
        <dbReference type="PROSITE" id="PS50404"/>
    </source>
</evidence>
<dbReference type="InterPro" id="IPR040079">
    <property type="entry name" value="Glutathione_S-Trfase"/>
</dbReference>
<dbReference type="RefSeq" id="WP_157176924.1">
    <property type="nucleotide sequence ID" value="NZ_BMJP01000005.1"/>
</dbReference>
<dbReference type="InterPro" id="IPR010987">
    <property type="entry name" value="Glutathione-S-Trfase_C-like"/>
</dbReference>
<dbReference type="SUPFAM" id="SSF47616">
    <property type="entry name" value="GST C-terminal domain-like"/>
    <property type="match status" value="1"/>
</dbReference>
<dbReference type="InterPro" id="IPR004046">
    <property type="entry name" value="GST_C"/>
</dbReference>
<dbReference type="Pfam" id="PF13417">
    <property type="entry name" value="GST_N_3"/>
    <property type="match status" value="1"/>
</dbReference>